<protein>
    <submittedName>
        <fullName evidence="1">Uncharacterized protein</fullName>
    </submittedName>
</protein>
<organism evidence="1 2">
    <name type="scientific">Araneus ventricosus</name>
    <name type="common">Orbweaver spider</name>
    <name type="synonym">Epeira ventricosa</name>
    <dbReference type="NCBI Taxonomy" id="182803"/>
    <lineage>
        <taxon>Eukaryota</taxon>
        <taxon>Metazoa</taxon>
        <taxon>Ecdysozoa</taxon>
        <taxon>Arthropoda</taxon>
        <taxon>Chelicerata</taxon>
        <taxon>Arachnida</taxon>
        <taxon>Araneae</taxon>
        <taxon>Araneomorphae</taxon>
        <taxon>Entelegynae</taxon>
        <taxon>Araneoidea</taxon>
        <taxon>Araneidae</taxon>
        <taxon>Araneus</taxon>
    </lineage>
</organism>
<sequence length="108" mass="11929">MNVSVSSSCMTMPLLILLSDVKNCSKRSSGKSGDLPPYSSDLAPNDSFLFPKFKEHLAGTRFSSDTDVKTAAENCLNGQGRDFYQAGLNKLVLRSDKYLNRFVDNVEQ</sequence>
<dbReference type="InterPro" id="IPR052709">
    <property type="entry name" value="Transposase-MT_Hybrid"/>
</dbReference>
<dbReference type="PANTHER" id="PTHR46060">
    <property type="entry name" value="MARINER MOS1 TRANSPOSASE-LIKE PROTEIN"/>
    <property type="match status" value="1"/>
</dbReference>
<reference evidence="1 2" key="1">
    <citation type="journal article" date="2019" name="Sci. Rep.">
        <title>Orb-weaving spider Araneus ventricosus genome elucidates the spidroin gene catalogue.</title>
        <authorList>
            <person name="Kono N."/>
            <person name="Nakamura H."/>
            <person name="Ohtoshi R."/>
            <person name="Moran D.A.P."/>
            <person name="Shinohara A."/>
            <person name="Yoshida Y."/>
            <person name="Fujiwara M."/>
            <person name="Mori M."/>
            <person name="Tomita M."/>
            <person name="Arakawa K."/>
        </authorList>
    </citation>
    <scope>NUCLEOTIDE SEQUENCE [LARGE SCALE GENOMIC DNA]</scope>
</reference>
<dbReference type="PANTHER" id="PTHR46060:SF1">
    <property type="entry name" value="MARINER MOS1 TRANSPOSASE-LIKE PROTEIN"/>
    <property type="match status" value="1"/>
</dbReference>
<accession>A0A4Y2P246</accession>
<proteinExistence type="predicted"/>
<gene>
    <name evidence="1" type="ORF">AVEN_85025_1</name>
</gene>
<dbReference type="Proteomes" id="UP000499080">
    <property type="component" value="Unassembled WGS sequence"/>
</dbReference>
<dbReference type="EMBL" id="BGPR01010291">
    <property type="protein sequence ID" value="GBN45371.1"/>
    <property type="molecule type" value="Genomic_DNA"/>
</dbReference>
<name>A0A4Y2P246_ARAVE</name>
<dbReference type="OrthoDB" id="616263at2759"/>
<dbReference type="AlphaFoldDB" id="A0A4Y2P246"/>
<dbReference type="InterPro" id="IPR036397">
    <property type="entry name" value="RNaseH_sf"/>
</dbReference>
<evidence type="ECO:0000313" key="1">
    <source>
        <dbReference type="EMBL" id="GBN45371.1"/>
    </source>
</evidence>
<keyword evidence="2" id="KW-1185">Reference proteome</keyword>
<evidence type="ECO:0000313" key="2">
    <source>
        <dbReference type="Proteomes" id="UP000499080"/>
    </source>
</evidence>
<comment type="caution">
    <text evidence="1">The sequence shown here is derived from an EMBL/GenBank/DDBJ whole genome shotgun (WGS) entry which is preliminary data.</text>
</comment>
<dbReference type="Gene3D" id="3.30.420.10">
    <property type="entry name" value="Ribonuclease H-like superfamily/Ribonuclease H"/>
    <property type="match status" value="1"/>
</dbReference>
<dbReference type="GO" id="GO:0003676">
    <property type="term" value="F:nucleic acid binding"/>
    <property type="evidence" value="ECO:0007669"/>
    <property type="project" value="InterPro"/>
</dbReference>